<organism evidence="2 3">
    <name type="scientific">Steinernema carpocapsae</name>
    <name type="common">Entomopathogenic nematode</name>
    <dbReference type="NCBI Taxonomy" id="34508"/>
    <lineage>
        <taxon>Eukaryota</taxon>
        <taxon>Metazoa</taxon>
        <taxon>Ecdysozoa</taxon>
        <taxon>Nematoda</taxon>
        <taxon>Chromadorea</taxon>
        <taxon>Rhabditida</taxon>
        <taxon>Tylenchina</taxon>
        <taxon>Panagrolaimomorpha</taxon>
        <taxon>Strongyloidoidea</taxon>
        <taxon>Steinernematidae</taxon>
        <taxon>Steinernema</taxon>
    </lineage>
</organism>
<dbReference type="AlphaFoldDB" id="A0A4U8UR92"/>
<proteinExistence type="predicted"/>
<feature type="compositionally biased region" description="Basic and acidic residues" evidence="1">
    <location>
        <begin position="63"/>
        <end position="77"/>
    </location>
</feature>
<reference evidence="2 3" key="2">
    <citation type="journal article" date="2019" name="G3 (Bethesda)">
        <title>Hybrid Assembly of the Genome of the Entomopathogenic Nematode Steinernema carpocapsae Identifies the X-Chromosome.</title>
        <authorList>
            <person name="Serra L."/>
            <person name="Macchietto M."/>
            <person name="Macias-Munoz A."/>
            <person name="McGill C.J."/>
            <person name="Rodriguez I.M."/>
            <person name="Rodriguez B."/>
            <person name="Murad R."/>
            <person name="Mortazavi A."/>
        </authorList>
    </citation>
    <scope>NUCLEOTIDE SEQUENCE [LARGE SCALE GENOMIC DNA]</scope>
    <source>
        <strain evidence="2 3">ALL</strain>
    </source>
</reference>
<feature type="region of interest" description="Disordered" evidence="1">
    <location>
        <begin position="37"/>
        <end position="94"/>
    </location>
</feature>
<keyword evidence="3" id="KW-1185">Reference proteome</keyword>
<dbReference type="EMBL" id="CM016762">
    <property type="protein sequence ID" value="TMS35025.1"/>
    <property type="molecule type" value="Genomic_DNA"/>
</dbReference>
<evidence type="ECO:0000256" key="1">
    <source>
        <dbReference type="SAM" id="MobiDB-lite"/>
    </source>
</evidence>
<gene>
    <name evidence="2" type="ORF">L596_002507</name>
</gene>
<accession>A0A4U8UR92</accession>
<reference evidence="2 3" key="1">
    <citation type="journal article" date="2015" name="Genome Biol.">
        <title>Comparative genomics of Steinernema reveals deeply conserved gene regulatory networks.</title>
        <authorList>
            <person name="Dillman A.R."/>
            <person name="Macchietto M."/>
            <person name="Porter C.F."/>
            <person name="Rogers A."/>
            <person name="Williams B."/>
            <person name="Antoshechkin I."/>
            <person name="Lee M.M."/>
            <person name="Goodwin Z."/>
            <person name="Lu X."/>
            <person name="Lewis E.E."/>
            <person name="Goodrich-Blair H."/>
            <person name="Stock S.P."/>
            <person name="Adams B.J."/>
            <person name="Sternberg P.W."/>
            <person name="Mortazavi A."/>
        </authorList>
    </citation>
    <scope>NUCLEOTIDE SEQUENCE [LARGE SCALE GENOMIC DNA]</scope>
    <source>
        <strain evidence="2 3">ALL</strain>
    </source>
</reference>
<feature type="region of interest" description="Disordered" evidence="1">
    <location>
        <begin position="1"/>
        <end position="23"/>
    </location>
</feature>
<sequence length="94" mass="11097">MCRTAQLGHQENTSKVPRLRPHPRRLRLHVGRLHKVHQLLPHEPPSRDGQQSGYLRHPRQHRHESPLHPKLQKDTQKAQEVSTSHSLYLVCHKR</sequence>
<dbReference type="Proteomes" id="UP000298663">
    <property type="component" value="Chromosome X"/>
</dbReference>
<evidence type="ECO:0000313" key="2">
    <source>
        <dbReference type="EMBL" id="TMS35025.1"/>
    </source>
</evidence>
<dbReference type="EMBL" id="AZBU02000001">
    <property type="protein sequence ID" value="TMS35025.1"/>
    <property type="molecule type" value="Genomic_DNA"/>
</dbReference>
<name>A0A4U8UR92_STECR</name>
<evidence type="ECO:0000313" key="3">
    <source>
        <dbReference type="Proteomes" id="UP000298663"/>
    </source>
</evidence>
<protein>
    <submittedName>
        <fullName evidence="2">Uncharacterized protein</fullName>
    </submittedName>
</protein>
<comment type="caution">
    <text evidence="2">The sequence shown here is derived from an EMBL/GenBank/DDBJ whole genome shotgun (WGS) entry which is preliminary data.</text>
</comment>